<dbReference type="AlphaFoldDB" id="A0A5M8QPA7"/>
<evidence type="ECO:0000256" key="7">
    <source>
        <dbReference type="ARBA" id="ARBA00022833"/>
    </source>
</evidence>
<protein>
    <submittedName>
        <fullName evidence="14">M48 family metalloprotease</fullName>
        <ecNumber evidence="15">3.4.24.-</ecNumber>
    </submittedName>
</protein>
<feature type="transmembrane region" description="Helical" evidence="12">
    <location>
        <begin position="32"/>
        <end position="65"/>
    </location>
</feature>
<evidence type="ECO:0000313" key="14">
    <source>
        <dbReference type="EMBL" id="KAA6437128.1"/>
    </source>
</evidence>
<reference evidence="14 16" key="2">
    <citation type="submission" date="2019-09" db="EMBL/GenBank/DDBJ databases">
        <title>A bacterium isolated from glacier soil.</title>
        <authorList>
            <person name="Liu Q."/>
        </authorList>
    </citation>
    <scope>NUCLEOTIDE SEQUENCE [LARGE SCALE GENOMIC DNA]</scope>
    <source>
        <strain evidence="14 16">MDT1-10-3</strain>
    </source>
</reference>
<dbReference type="GO" id="GO:0046872">
    <property type="term" value="F:metal ion binding"/>
    <property type="evidence" value="ECO:0007669"/>
    <property type="project" value="UniProtKB-KW"/>
</dbReference>
<evidence type="ECO:0000256" key="4">
    <source>
        <dbReference type="ARBA" id="ARBA00022692"/>
    </source>
</evidence>
<evidence type="ECO:0000313" key="15">
    <source>
        <dbReference type="EMBL" id="MFA1772203.1"/>
    </source>
</evidence>
<dbReference type="EMBL" id="VKKZ01000010">
    <property type="protein sequence ID" value="KAA6437128.1"/>
    <property type="molecule type" value="Genomic_DNA"/>
</dbReference>
<dbReference type="PANTHER" id="PTHR43221:SF2">
    <property type="entry name" value="PROTEASE HTPX HOMOLOG"/>
    <property type="match status" value="1"/>
</dbReference>
<dbReference type="EC" id="3.4.24.-" evidence="15"/>
<keyword evidence="8 12" id="KW-1133">Transmembrane helix</keyword>
<keyword evidence="2" id="KW-1003">Cell membrane</keyword>
<dbReference type="RefSeq" id="WP_149096770.1">
    <property type="nucleotide sequence ID" value="NZ_BMMG01000001.1"/>
</dbReference>
<keyword evidence="17" id="KW-1185">Reference proteome</keyword>
<keyword evidence="7" id="KW-0862">Zinc</keyword>
<name>A0A5M8QPA7_9BACT</name>
<keyword evidence="6 15" id="KW-0378">Hydrolase</keyword>
<comment type="cofactor">
    <cofactor evidence="1">
        <name>Zn(2+)</name>
        <dbReference type="ChEBI" id="CHEBI:29105"/>
    </cofactor>
</comment>
<evidence type="ECO:0000256" key="2">
    <source>
        <dbReference type="ARBA" id="ARBA00022475"/>
    </source>
</evidence>
<keyword evidence="10 12" id="KW-0472">Membrane</keyword>
<dbReference type="Pfam" id="PF01435">
    <property type="entry name" value="Peptidase_M48"/>
    <property type="match status" value="1"/>
</dbReference>
<dbReference type="CDD" id="cd07328">
    <property type="entry name" value="M48_Ste24p_like"/>
    <property type="match status" value="1"/>
</dbReference>
<dbReference type="Proteomes" id="UP001570846">
    <property type="component" value="Unassembled WGS sequence"/>
</dbReference>
<sequence length="711" mass="80980">MNSSFPYPPMPPGVDEHVIAPSAAFKKEVVKVAGAIAFFGLVYVTLMAAAVGLAVLCGYAGVALVLLKPGFFTLMLGLGLVGLGLMVLFFLLKFIFKRSKTDRSGMLEITEAEQPELFSFVRKITQETQTPFPKKIYLSDEVNAAVFYDSSFWSMFLPVKKNLVIGLGLVNSVNITEFKAILAHEFGHFSQRSMKLGSYVYNVNKAIHNMLYDNEGYGKTLQKWSEISGYFALFSALTVKIVQGIQWVLQKAYVVINKPYMSLSRQMEFHADSVAAFVTGSEPLISSLRRIEAADICYSQLFNQYNAWLQENLKADNMYPQHRELMHRFSTDFNIPMAHGLLQVNAQSLARFSQSRLVIKDQWASHPSTDDREAHLLTLNIPTVLIHDSAWVLFQDAEGLQQQMTNKIYDRATFEQAPETLNLAAFTQRIATEVNKRSLDKTYQGFYDDRILKAFELEVAESLAGVLPNFSFEDLFTEANCKLPEKISQLERDLNTTKQLLQGEHDIKTFDFDGQKFSIKEASMVQAILEKELEEAQAQLDRLDKEVYQFFVQQAASEEQKTALTTAYRHLFAATDAAEEDTKRYQSIYEILHPIFRSDMPVEKAKAIIAEVNEQEKPLKERLRNLLQEPDYARCLTADQQHKLKAYCEKEQAYFTEAGFDNEAISCLTEAMNIFVNTVWEKCFQLKKEMLAFQITLLPTRQEEQVTRLTV</sequence>
<proteinExistence type="predicted"/>
<reference evidence="14 16" key="1">
    <citation type="submission" date="2019-07" db="EMBL/GenBank/DDBJ databases">
        <authorList>
            <person name="Qu J.-H."/>
        </authorList>
    </citation>
    <scope>NUCLEOTIDE SEQUENCE [LARGE SCALE GENOMIC DNA]</scope>
    <source>
        <strain evidence="14 16">MDT1-10-3</strain>
    </source>
</reference>
<keyword evidence="9 14" id="KW-0482">Metalloprotease</keyword>
<dbReference type="InterPro" id="IPR050083">
    <property type="entry name" value="HtpX_protease"/>
</dbReference>
<reference evidence="15 17" key="3">
    <citation type="submission" date="2024-08" db="EMBL/GenBank/DDBJ databases">
        <authorList>
            <person name="Wei W."/>
        </authorList>
    </citation>
    <scope>NUCLEOTIDE SEQUENCE [LARGE SCALE GENOMIC DNA]</scope>
    <source>
        <strain evidence="15 17">XU2</strain>
    </source>
</reference>
<dbReference type="GO" id="GO:0006508">
    <property type="term" value="P:proteolysis"/>
    <property type="evidence" value="ECO:0007669"/>
    <property type="project" value="UniProtKB-KW"/>
</dbReference>
<evidence type="ECO:0000259" key="13">
    <source>
        <dbReference type="Pfam" id="PF01435"/>
    </source>
</evidence>
<evidence type="ECO:0000256" key="10">
    <source>
        <dbReference type="ARBA" id="ARBA00023136"/>
    </source>
</evidence>
<keyword evidence="4 12" id="KW-0812">Transmembrane</keyword>
<feature type="coiled-coil region" evidence="11">
    <location>
        <begin position="519"/>
        <end position="546"/>
    </location>
</feature>
<evidence type="ECO:0000256" key="12">
    <source>
        <dbReference type="SAM" id="Phobius"/>
    </source>
</evidence>
<keyword evidence="5" id="KW-0479">Metal-binding</keyword>
<accession>A0A5M8QPA7</accession>
<evidence type="ECO:0000313" key="16">
    <source>
        <dbReference type="Proteomes" id="UP000323866"/>
    </source>
</evidence>
<feature type="transmembrane region" description="Helical" evidence="12">
    <location>
        <begin position="229"/>
        <end position="249"/>
    </location>
</feature>
<dbReference type="InterPro" id="IPR001915">
    <property type="entry name" value="Peptidase_M48"/>
</dbReference>
<dbReference type="PANTHER" id="PTHR43221">
    <property type="entry name" value="PROTEASE HTPX"/>
    <property type="match status" value="1"/>
</dbReference>
<gene>
    <name evidence="15" type="ORF">ACD591_12960</name>
    <name evidence="14" type="ORF">FOE74_01115</name>
</gene>
<evidence type="ECO:0000313" key="17">
    <source>
        <dbReference type="Proteomes" id="UP001570846"/>
    </source>
</evidence>
<evidence type="ECO:0000256" key="3">
    <source>
        <dbReference type="ARBA" id="ARBA00022670"/>
    </source>
</evidence>
<evidence type="ECO:0000256" key="9">
    <source>
        <dbReference type="ARBA" id="ARBA00023049"/>
    </source>
</evidence>
<evidence type="ECO:0000256" key="8">
    <source>
        <dbReference type="ARBA" id="ARBA00022989"/>
    </source>
</evidence>
<keyword evidence="11" id="KW-0175">Coiled coil</keyword>
<comment type="caution">
    <text evidence="14">The sequence shown here is derived from an EMBL/GenBank/DDBJ whole genome shotgun (WGS) entry which is preliminary data.</text>
</comment>
<keyword evidence="3 14" id="KW-0645">Protease</keyword>
<organism evidence="14 16">
    <name type="scientific">Rufibacter glacialis</name>
    <dbReference type="NCBI Taxonomy" id="1259555"/>
    <lineage>
        <taxon>Bacteria</taxon>
        <taxon>Pseudomonadati</taxon>
        <taxon>Bacteroidota</taxon>
        <taxon>Cytophagia</taxon>
        <taxon>Cytophagales</taxon>
        <taxon>Hymenobacteraceae</taxon>
        <taxon>Rufibacter</taxon>
    </lineage>
</organism>
<feature type="domain" description="Peptidase M48" evidence="13">
    <location>
        <begin position="112"/>
        <end position="377"/>
    </location>
</feature>
<dbReference type="OrthoDB" id="9789270at2"/>
<evidence type="ECO:0000256" key="1">
    <source>
        <dbReference type="ARBA" id="ARBA00001947"/>
    </source>
</evidence>
<feature type="transmembrane region" description="Helical" evidence="12">
    <location>
        <begin position="71"/>
        <end position="96"/>
    </location>
</feature>
<evidence type="ECO:0000256" key="11">
    <source>
        <dbReference type="SAM" id="Coils"/>
    </source>
</evidence>
<dbReference type="Gene3D" id="3.30.2010.10">
    <property type="entry name" value="Metalloproteases ('zincins'), catalytic domain"/>
    <property type="match status" value="1"/>
</dbReference>
<dbReference type="GO" id="GO:0004222">
    <property type="term" value="F:metalloendopeptidase activity"/>
    <property type="evidence" value="ECO:0007669"/>
    <property type="project" value="InterPro"/>
</dbReference>
<evidence type="ECO:0000256" key="5">
    <source>
        <dbReference type="ARBA" id="ARBA00022723"/>
    </source>
</evidence>
<dbReference type="Proteomes" id="UP000323866">
    <property type="component" value="Unassembled WGS sequence"/>
</dbReference>
<evidence type="ECO:0000256" key="6">
    <source>
        <dbReference type="ARBA" id="ARBA00022801"/>
    </source>
</evidence>
<dbReference type="EMBL" id="JBGOGF010000006">
    <property type="protein sequence ID" value="MFA1772203.1"/>
    <property type="molecule type" value="Genomic_DNA"/>
</dbReference>